<dbReference type="PANTHER" id="PTHR24260:SF136">
    <property type="entry name" value="GH08193P-RELATED"/>
    <property type="match status" value="1"/>
</dbReference>
<evidence type="ECO:0000313" key="1">
    <source>
        <dbReference type="EMBL" id="KAG7296751.1"/>
    </source>
</evidence>
<accession>A0ABQ7PUU3</accession>
<dbReference type="PANTHER" id="PTHR24260">
    <property type="match status" value="1"/>
</dbReference>
<protein>
    <recommendedName>
        <fullName evidence="3">Peptidase S1 domain-containing protein</fullName>
    </recommendedName>
</protein>
<gene>
    <name evidence="1" type="ORF">JYU34_020685</name>
</gene>
<name>A0ABQ7PUU3_PLUXY</name>
<dbReference type="Gene3D" id="2.40.10.10">
    <property type="entry name" value="Trypsin-like serine proteases"/>
    <property type="match status" value="1"/>
</dbReference>
<dbReference type="SUPFAM" id="SSF50494">
    <property type="entry name" value="Trypsin-like serine proteases"/>
    <property type="match status" value="1"/>
</dbReference>
<dbReference type="InterPro" id="IPR009003">
    <property type="entry name" value="Peptidase_S1_PA"/>
</dbReference>
<organism evidence="1 2">
    <name type="scientific">Plutella xylostella</name>
    <name type="common">Diamondback moth</name>
    <name type="synonym">Plutella maculipennis</name>
    <dbReference type="NCBI Taxonomy" id="51655"/>
    <lineage>
        <taxon>Eukaryota</taxon>
        <taxon>Metazoa</taxon>
        <taxon>Ecdysozoa</taxon>
        <taxon>Arthropoda</taxon>
        <taxon>Hexapoda</taxon>
        <taxon>Insecta</taxon>
        <taxon>Pterygota</taxon>
        <taxon>Neoptera</taxon>
        <taxon>Endopterygota</taxon>
        <taxon>Lepidoptera</taxon>
        <taxon>Glossata</taxon>
        <taxon>Ditrysia</taxon>
        <taxon>Yponomeutoidea</taxon>
        <taxon>Plutellidae</taxon>
        <taxon>Plutella</taxon>
    </lineage>
</organism>
<comment type="caution">
    <text evidence="1">The sequence shown here is derived from an EMBL/GenBank/DDBJ whole genome shotgun (WGS) entry which is preliminary data.</text>
</comment>
<dbReference type="InterPro" id="IPR051333">
    <property type="entry name" value="CLIP_Serine_Protease"/>
</dbReference>
<dbReference type="Proteomes" id="UP000823941">
    <property type="component" value="Chromosome 28"/>
</dbReference>
<dbReference type="InterPro" id="IPR043504">
    <property type="entry name" value="Peptidase_S1_PA_chymotrypsin"/>
</dbReference>
<dbReference type="EMBL" id="JAHIBW010000028">
    <property type="protein sequence ID" value="KAG7296751.1"/>
    <property type="molecule type" value="Genomic_DNA"/>
</dbReference>
<reference evidence="1 2" key="1">
    <citation type="submission" date="2021-06" db="EMBL/GenBank/DDBJ databases">
        <title>A haploid diamondback moth (Plutella xylostella L.) genome assembly resolves 31 chromosomes and identifies a diamide resistance mutation.</title>
        <authorList>
            <person name="Ward C.M."/>
            <person name="Perry K.D."/>
            <person name="Baker G."/>
            <person name="Powis K."/>
            <person name="Heckel D.G."/>
            <person name="Baxter S.W."/>
        </authorList>
    </citation>
    <scope>NUCLEOTIDE SEQUENCE [LARGE SCALE GENOMIC DNA]</scope>
    <source>
        <strain evidence="1 2">LV</strain>
        <tissue evidence="1">Single pupa</tissue>
    </source>
</reference>
<evidence type="ECO:0000313" key="2">
    <source>
        <dbReference type="Proteomes" id="UP000823941"/>
    </source>
</evidence>
<evidence type="ECO:0008006" key="3">
    <source>
        <dbReference type="Google" id="ProtNLM"/>
    </source>
</evidence>
<proteinExistence type="predicted"/>
<sequence length="160" mass="18313">MDGNEIYKPRDVIIHSSYSQDGGVRHDLALLVTETRIEYREKRVEPACLAHGETEAIEAVSTGWNISGDLIPIPFRGGHNDDCLQEHEKQSKNVFCSTYLSDITTCPSYGGIFAERLRDGVWYLRGIQTADEINQRFCVKRNVRYTDLTKYADWLRLNVV</sequence>
<keyword evidence="2" id="KW-1185">Reference proteome</keyword>